<evidence type="ECO:0000313" key="9">
    <source>
        <dbReference type="Proteomes" id="UP000037923"/>
    </source>
</evidence>
<dbReference type="AlphaFoldDB" id="A0A0N0DR41"/>
<dbReference type="InterPro" id="IPR044613">
    <property type="entry name" value="Nep1/2-like"/>
</dbReference>
<dbReference type="SUPFAM" id="SSF54001">
    <property type="entry name" value="Cysteine proteinases"/>
    <property type="match status" value="1"/>
</dbReference>
<feature type="region of interest" description="Disordered" evidence="6">
    <location>
        <begin position="154"/>
        <end position="212"/>
    </location>
</feature>
<dbReference type="GO" id="GO:0006508">
    <property type="term" value="P:proteolysis"/>
    <property type="evidence" value="ECO:0007669"/>
    <property type="project" value="UniProtKB-KW"/>
</dbReference>
<dbReference type="Pfam" id="PF02902">
    <property type="entry name" value="Peptidase_C48"/>
    <property type="match status" value="1"/>
</dbReference>
<dbReference type="Gene3D" id="3.40.395.10">
    <property type="entry name" value="Adenoviral Proteinase, Chain A"/>
    <property type="match status" value="1"/>
</dbReference>
<dbReference type="Gene3D" id="1.10.418.20">
    <property type="match status" value="1"/>
</dbReference>
<comment type="caution">
    <text evidence="8">The sequence shown here is derived from an EMBL/GenBank/DDBJ whole genome shotgun (WGS) entry which is preliminary data.</text>
</comment>
<dbReference type="GeneID" id="26909714"/>
<evidence type="ECO:0000256" key="5">
    <source>
        <dbReference type="SAM" id="Coils"/>
    </source>
</evidence>
<feature type="coiled-coil region" evidence="5">
    <location>
        <begin position="927"/>
        <end position="954"/>
    </location>
</feature>
<keyword evidence="5" id="KW-0175">Coiled coil</keyword>
<dbReference type="GO" id="GO:0000338">
    <property type="term" value="P:protein deneddylation"/>
    <property type="evidence" value="ECO:0007669"/>
    <property type="project" value="TreeGrafter"/>
</dbReference>
<feature type="region of interest" description="Disordered" evidence="6">
    <location>
        <begin position="98"/>
        <end position="137"/>
    </location>
</feature>
<organism evidence="8 9">
    <name type="scientific">Leptomonas pyrrhocoris</name>
    <name type="common">Firebug parasite</name>
    <dbReference type="NCBI Taxonomy" id="157538"/>
    <lineage>
        <taxon>Eukaryota</taxon>
        <taxon>Discoba</taxon>
        <taxon>Euglenozoa</taxon>
        <taxon>Kinetoplastea</taxon>
        <taxon>Metakinetoplastina</taxon>
        <taxon>Trypanosomatida</taxon>
        <taxon>Trypanosomatidae</taxon>
        <taxon>Leishmaniinae</taxon>
        <taxon>Leptomonas</taxon>
    </lineage>
</organism>
<keyword evidence="3" id="KW-0378">Hydrolase</keyword>
<dbReference type="EMBL" id="LGTL01000031">
    <property type="protein sequence ID" value="KPA74168.1"/>
    <property type="molecule type" value="Genomic_DNA"/>
</dbReference>
<evidence type="ECO:0000313" key="8">
    <source>
        <dbReference type="EMBL" id="KPA74168.1"/>
    </source>
</evidence>
<feature type="compositionally biased region" description="Basic and acidic residues" evidence="6">
    <location>
        <begin position="181"/>
        <end position="193"/>
    </location>
</feature>
<dbReference type="GO" id="GO:0008234">
    <property type="term" value="F:cysteine-type peptidase activity"/>
    <property type="evidence" value="ECO:0007669"/>
    <property type="project" value="UniProtKB-KW"/>
</dbReference>
<keyword evidence="9" id="KW-1185">Reference proteome</keyword>
<dbReference type="RefSeq" id="XP_015652607.1">
    <property type="nucleotide sequence ID" value="XM_015808894.1"/>
</dbReference>
<feature type="compositionally biased region" description="Polar residues" evidence="6">
    <location>
        <begin position="519"/>
        <end position="529"/>
    </location>
</feature>
<dbReference type="InterPro" id="IPR038765">
    <property type="entry name" value="Papain-like_cys_pep_sf"/>
</dbReference>
<dbReference type="PANTHER" id="PTHR46468">
    <property type="entry name" value="SENTRIN-SPECIFIC PROTEASE 8"/>
    <property type="match status" value="1"/>
</dbReference>
<name>A0A0N0DR41_LEPPY</name>
<keyword evidence="4" id="KW-0788">Thiol protease</keyword>
<keyword evidence="2" id="KW-0645">Protease</keyword>
<evidence type="ECO:0000256" key="3">
    <source>
        <dbReference type="ARBA" id="ARBA00022801"/>
    </source>
</evidence>
<reference evidence="8 9" key="1">
    <citation type="submission" date="2015-07" db="EMBL/GenBank/DDBJ databases">
        <title>High-quality genome of monoxenous trypanosomatid Leptomonas pyrrhocoris.</title>
        <authorList>
            <person name="Flegontov P."/>
            <person name="Butenko A."/>
            <person name="Firsov S."/>
            <person name="Vlcek C."/>
            <person name="Logacheva M.D."/>
            <person name="Field M."/>
            <person name="Filatov D."/>
            <person name="Flegontova O."/>
            <person name="Gerasimov E."/>
            <person name="Jackson A.P."/>
            <person name="Kelly S."/>
            <person name="Opperdoes F."/>
            <person name="O'Reilly A."/>
            <person name="Votypka J."/>
            <person name="Yurchenko V."/>
            <person name="Lukes J."/>
        </authorList>
    </citation>
    <scope>NUCLEOTIDE SEQUENCE [LARGE SCALE GENOMIC DNA]</scope>
    <source>
        <strain evidence="8">H10</strain>
    </source>
</reference>
<dbReference type="PROSITE" id="PS50600">
    <property type="entry name" value="ULP_PROTEASE"/>
    <property type="match status" value="1"/>
</dbReference>
<evidence type="ECO:0000259" key="7">
    <source>
        <dbReference type="PROSITE" id="PS50600"/>
    </source>
</evidence>
<proteinExistence type="inferred from homology"/>
<feature type="domain" description="Ubiquitin-like protease family profile" evidence="7">
    <location>
        <begin position="686"/>
        <end position="1020"/>
    </location>
</feature>
<dbReference type="OMA" id="MYDSMSR"/>
<dbReference type="InterPro" id="IPR003653">
    <property type="entry name" value="Peptidase_C48_C"/>
</dbReference>
<evidence type="ECO:0000256" key="2">
    <source>
        <dbReference type="ARBA" id="ARBA00022670"/>
    </source>
</evidence>
<feature type="compositionally biased region" description="Low complexity" evidence="6">
    <location>
        <begin position="162"/>
        <end position="177"/>
    </location>
</feature>
<evidence type="ECO:0000256" key="1">
    <source>
        <dbReference type="ARBA" id="ARBA00005234"/>
    </source>
</evidence>
<feature type="region of interest" description="Disordered" evidence="6">
    <location>
        <begin position="511"/>
        <end position="530"/>
    </location>
</feature>
<sequence>MNGVLERSAVVRAVQSWWKQTWGGHAAAAAGKRHGSIRMQRTRPMEGRWKGASAGPTSWLGHAGRHLLGRLSSSLTLSSGGGQTSRVEIVNTTCRHHRRSTYGVEEDVENGRSGSRDSTDGDLGTSWSADGVSRGAGTEATPLLYRSAAAPLSGNTRIFPQSSSSSSSSSDDSSSSSSDDDAGHRTDGEEKTSHSVSPPIRSAAPPAASSVADDGSFTLSWIRGLRRRDANSSSTATAASSSSARAVEAAEESFRSASRLLAKSRARFARWLARQRRLQAARRAVLGERWRHRFSQRGDGGTDGARRSAAAEALEPFRASAENASAGVQSVVDVARVRSELERTLLGRTPSSWELALPWVASSAATAAAGGTGTDHDDNTDEPTQATERALVRAALQRAIDTATASRRLPNDPVEDGNMKKKGAATSLHDDATETTPLSRTAQRGRANADALAQLAASVRALVSLRAGGGIGASALWGEESNAAAGHSNVSTSDTPSIVSSRHLTYRTETRAEGGTAAEQLQQQEGGRNTTSATMTMTATVDESNAFRSLLLNTTHTPHDAAVRLAYEEIMREVCSAQVRREVDAVVGVRQGAADRALSQWVERLLLSELADLPSPPPQGVSAGILHTSSTATALAFTGILQHIRSRVPVSLSSLRLDDADRRALTSVYERHDSDVTAAALQTGGYTITYRQLASLSADTWLNDQVINNYLQLLCEDAEDRRRQQSQQQQLRHFDAHSKWMTAAPHSIASMGTHFYAKVELDLTLNAATGGVGGDGADPLPPLAANCATLRWLRRRQHLLEPFNAADLQCVRAVLIPVNIEAQHWALVAYYRDQRRWVMYDSMSRAERARQRGRVILERLSHVWREGQRHYGLPVDDSAATNADVKESNNLTVAAAYTPSSTEEGRSSAPASARRSPLDSLRPYGSIAELHRAAKRLRHQEEQLNERARQTEDGEGESIKLPRRDLLCLGNASLTSATVLPSSMLTDTEVEWFTDGFAHIPQQRNGYDCGVFVCQVAWCVAHGVAVSFTQRDVTLLRQVMMLELLSKKLLRRYPTEHTSSSADV</sequence>
<gene>
    <name evidence="8" type="ORF">ABB37_09431</name>
</gene>
<dbReference type="OrthoDB" id="1939479at2759"/>
<feature type="region of interest" description="Disordered" evidence="6">
    <location>
        <begin position="401"/>
        <end position="445"/>
    </location>
</feature>
<protein>
    <submittedName>
        <fullName evidence="8">Putative Sumo1/Ulp2</fullName>
    </submittedName>
</protein>
<dbReference type="PANTHER" id="PTHR46468:SF1">
    <property type="entry name" value="SENTRIN-SPECIFIC PROTEASE 8"/>
    <property type="match status" value="1"/>
</dbReference>
<evidence type="ECO:0000256" key="4">
    <source>
        <dbReference type="ARBA" id="ARBA00022807"/>
    </source>
</evidence>
<dbReference type="Proteomes" id="UP000037923">
    <property type="component" value="Unassembled WGS sequence"/>
</dbReference>
<dbReference type="GO" id="GO:0019784">
    <property type="term" value="F:deNEDDylase activity"/>
    <property type="evidence" value="ECO:0007669"/>
    <property type="project" value="InterPro"/>
</dbReference>
<feature type="compositionally biased region" description="Low complexity" evidence="6">
    <location>
        <begin position="195"/>
        <end position="212"/>
    </location>
</feature>
<dbReference type="VEuPathDB" id="TriTrypDB:LpyrH10_31_0850"/>
<feature type="region of interest" description="Disordered" evidence="6">
    <location>
        <begin position="896"/>
        <end position="920"/>
    </location>
</feature>
<evidence type="ECO:0000256" key="6">
    <source>
        <dbReference type="SAM" id="MobiDB-lite"/>
    </source>
</evidence>
<comment type="similarity">
    <text evidence="1">Belongs to the peptidase C48 family.</text>
</comment>
<accession>A0A0N0DR41</accession>